<name>A0ABT8AD50_9PROT</name>
<sequence>MHDLTRRGLLGAATALAAPLLAGPLAGPALAQPKWPARPVQMLCPWAAGGGTDAVLRIVAILLEKELGQPFNVVNRTGGSGVVGHAAIAAAPADGYTLGIITAEICMLHWQGLTEVTYKNYTPLGLMNNDPPGIQVNINSPYKDVKQLADAIKASTPGKFKASGTGQGGIWHLALAGWLGAMGLKADHVRWVPSNGAAPAMQDLAANGLDFTTCSVPEARAMLDAGRARSLAVMAPERLSAFPNIPTLKEAMGVDYNSGAWRGIAGPPGLPAAVVSTMDAALGKVFASQEYKDFLNARGFGMVYADAAGFGEHMAKADVSLGDAMKAAGLAKV</sequence>
<comment type="caution">
    <text evidence="3">The sequence shown here is derived from an EMBL/GenBank/DDBJ whole genome shotgun (WGS) entry which is preliminary data.</text>
</comment>
<dbReference type="PANTHER" id="PTHR42928">
    <property type="entry name" value="TRICARBOXYLATE-BINDING PROTEIN"/>
    <property type="match status" value="1"/>
</dbReference>
<dbReference type="PROSITE" id="PS51318">
    <property type="entry name" value="TAT"/>
    <property type="match status" value="1"/>
</dbReference>
<dbReference type="SUPFAM" id="SSF53850">
    <property type="entry name" value="Periplasmic binding protein-like II"/>
    <property type="match status" value="1"/>
</dbReference>
<dbReference type="InterPro" id="IPR005064">
    <property type="entry name" value="BUG"/>
</dbReference>
<comment type="similarity">
    <text evidence="1">Belongs to the UPF0065 (bug) family.</text>
</comment>
<accession>A0ABT8AD50</accession>
<evidence type="ECO:0000256" key="1">
    <source>
        <dbReference type="ARBA" id="ARBA00006987"/>
    </source>
</evidence>
<gene>
    <name evidence="3" type="ORF">QWZ14_24770</name>
</gene>
<feature type="chain" id="PRO_5045133641" evidence="2">
    <location>
        <begin position="32"/>
        <end position="333"/>
    </location>
</feature>
<proteinExistence type="inferred from homology"/>
<dbReference type="Gene3D" id="3.40.190.10">
    <property type="entry name" value="Periplasmic binding protein-like II"/>
    <property type="match status" value="1"/>
</dbReference>
<evidence type="ECO:0000313" key="4">
    <source>
        <dbReference type="Proteomes" id="UP001529369"/>
    </source>
</evidence>
<evidence type="ECO:0000313" key="3">
    <source>
        <dbReference type="EMBL" id="MDN3567605.1"/>
    </source>
</evidence>
<evidence type="ECO:0000256" key="2">
    <source>
        <dbReference type="SAM" id="SignalP"/>
    </source>
</evidence>
<organism evidence="3 4">
    <name type="scientific">Paeniroseomonas aquatica</name>
    <dbReference type="NCBI Taxonomy" id="373043"/>
    <lineage>
        <taxon>Bacteria</taxon>
        <taxon>Pseudomonadati</taxon>
        <taxon>Pseudomonadota</taxon>
        <taxon>Alphaproteobacteria</taxon>
        <taxon>Acetobacterales</taxon>
        <taxon>Acetobacteraceae</taxon>
        <taxon>Paeniroseomonas</taxon>
    </lineage>
</organism>
<dbReference type="InterPro" id="IPR006311">
    <property type="entry name" value="TAT_signal"/>
</dbReference>
<feature type="signal peptide" evidence="2">
    <location>
        <begin position="1"/>
        <end position="31"/>
    </location>
</feature>
<protein>
    <submittedName>
        <fullName evidence="3">Tripartite tricarboxylate transporter substrate binding protein</fullName>
    </submittedName>
</protein>
<dbReference type="Gene3D" id="3.40.190.150">
    <property type="entry name" value="Bordetella uptake gene, domain 1"/>
    <property type="match status" value="1"/>
</dbReference>
<keyword evidence="4" id="KW-1185">Reference proteome</keyword>
<dbReference type="RefSeq" id="WP_290319655.1">
    <property type="nucleotide sequence ID" value="NZ_JAUFPN010000195.1"/>
</dbReference>
<dbReference type="Pfam" id="PF03401">
    <property type="entry name" value="TctC"/>
    <property type="match status" value="1"/>
</dbReference>
<dbReference type="InterPro" id="IPR042100">
    <property type="entry name" value="Bug_dom1"/>
</dbReference>
<dbReference type="PIRSF" id="PIRSF017082">
    <property type="entry name" value="YflP"/>
    <property type="match status" value="1"/>
</dbReference>
<dbReference type="Proteomes" id="UP001529369">
    <property type="component" value="Unassembled WGS sequence"/>
</dbReference>
<dbReference type="PANTHER" id="PTHR42928:SF5">
    <property type="entry name" value="BLR1237 PROTEIN"/>
    <property type="match status" value="1"/>
</dbReference>
<dbReference type="CDD" id="cd07012">
    <property type="entry name" value="PBP2_Bug_TTT"/>
    <property type="match status" value="1"/>
</dbReference>
<reference evidence="4" key="1">
    <citation type="journal article" date="2019" name="Int. J. Syst. Evol. Microbiol.">
        <title>The Global Catalogue of Microorganisms (GCM) 10K type strain sequencing project: providing services to taxonomists for standard genome sequencing and annotation.</title>
        <authorList>
            <consortium name="The Broad Institute Genomics Platform"/>
            <consortium name="The Broad Institute Genome Sequencing Center for Infectious Disease"/>
            <person name="Wu L."/>
            <person name="Ma J."/>
        </authorList>
    </citation>
    <scope>NUCLEOTIDE SEQUENCE [LARGE SCALE GENOMIC DNA]</scope>
    <source>
        <strain evidence="4">CECT 7131</strain>
    </source>
</reference>
<keyword evidence="2" id="KW-0732">Signal</keyword>
<dbReference type="EMBL" id="JAUFPN010000195">
    <property type="protein sequence ID" value="MDN3567605.1"/>
    <property type="molecule type" value="Genomic_DNA"/>
</dbReference>